<protein>
    <submittedName>
        <fullName evidence="4">AIR synthase related protein, N-terminal domain</fullName>
    </submittedName>
</protein>
<evidence type="ECO:0000256" key="1">
    <source>
        <dbReference type="ARBA" id="ARBA00022977"/>
    </source>
</evidence>
<dbReference type="EMBL" id="CAADFF010000013">
    <property type="protein sequence ID" value="VFJ89084.1"/>
    <property type="molecule type" value="Genomic_DNA"/>
</dbReference>
<dbReference type="InterPro" id="IPR016188">
    <property type="entry name" value="PurM-like_N"/>
</dbReference>
<organism evidence="4">
    <name type="scientific">Candidatus Kentrum sp. LFY</name>
    <dbReference type="NCBI Taxonomy" id="2126342"/>
    <lineage>
        <taxon>Bacteria</taxon>
        <taxon>Pseudomonadati</taxon>
        <taxon>Pseudomonadota</taxon>
        <taxon>Gammaproteobacteria</taxon>
        <taxon>Candidatus Kentrum</taxon>
    </lineage>
</organism>
<evidence type="ECO:0000313" key="3">
    <source>
        <dbReference type="EMBL" id="VFJ89084.1"/>
    </source>
</evidence>
<dbReference type="SUPFAM" id="SSF55326">
    <property type="entry name" value="PurM N-terminal domain-like"/>
    <property type="match status" value="1"/>
</dbReference>
<dbReference type="PANTHER" id="PTHR30270:SF0">
    <property type="entry name" value="THIAMINE-MONOPHOSPHATE KINASE"/>
    <property type="match status" value="1"/>
</dbReference>
<evidence type="ECO:0000313" key="4">
    <source>
        <dbReference type="EMBL" id="VFJ91938.1"/>
    </source>
</evidence>
<sequence>MREFELIERFFSTGTAQREDVILGIGDDAALIRIPSGRGVVTAIATVRDPMRNTPPESLGHHALRLSLDHLVDFGAIPAWATLALTMPKADRDWLARFSDGMKDLARRSRVCLVGGDTTQGPLSITIVSNGYLPTSDQGKQGGR</sequence>
<name>A0A450UHE9_9GAMM</name>
<dbReference type="InterPro" id="IPR036921">
    <property type="entry name" value="PurM-like_N_sf"/>
</dbReference>
<dbReference type="Gene3D" id="3.30.1330.10">
    <property type="entry name" value="PurM-like, N-terminal domain"/>
    <property type="match status" value="1"/>
</dbReference>
<dbReference type="Pfam" id="PF00586">
    <property type="entry name" value="AIRS"/>
    <property type="match status" value="1"/>
</dbReference>
<feature type="domain" description="PurM-like N-terminal" evidence="2">
    <location>
        <begin position="26"/>
        <end position="127"/>
    </location>
</feature>
<keyword evidence="1" id="KW-0784">Thiamine biosynthesis</keyword>
<evidence type="ECO:0000259" key="2">
    <source>
        <dbReference type="Pfam" id="PF00586"/>
    </source>
</evidence>
<accession>A0A450UHE9</accession>
<dbReference type="InterPro" id="IPR006283">
    <property type="entry name" value="ThiL-like"/>
</dbReference>
<gene>
    <name evidence="4" type="ORF">BECKLFY1418A_GA0070994_101929</name>
    <name evidence="3" type="ORF">BECKLFY1418B_GA0070995_101343</name>
</gene>
<dbReference type="GO" id="GO:0009228">
    <property type="term" value="P:thiamine biosynthetic process"/>
    <property type="evidence" value="ECO:0007669"/>
    <property type="project" value="UniProtKB-KW"/>
</dbReference>
<dbReference type="AlphaFoldDB" id="A0A450UHE9"/>
<dbReference type="EMBL" id="CAADFH010000019">
    <property type="protein sequence ID" value="VFJ91938.1"/>
    <property type="molecule type" value="Genomic_DNA"/>
</dbReference>
<dbReference type="GO" id="GO:0009030">
    <property type="term" value="F:thiamine-phosphate kinase activity"/>
    <property type="evidence" value="ECO:0007669"/>
    <property type="project" value="InterPro"/>
</dbReference>
<proteinExistence type="predicted"/>
<reference evidence="4" key="1">
    <citation type="submission" date="2019-02" db="EMBL/GenBank/DDBJ databases">
        <authorList>
            <person name="Gruber-Vodicka R. H."/>
            <person name="Seah K. B. B."/>
        </authorList>
    </citation>
    <scope>NUCLEOTIDE SEQUENCE</scope>
    <source>
        <strain evidence="4">BECK_M6</strain>
        <strain evidence="3">BECK_M7</strain>
    </source>
</reference>
<dbReference type="PANTHER" id="PTHR30270">
    <property type="entry name" value="THIAMINE-MONOPHOSPHATE KINASE"/>
    <property type="match status" value="1"/>
</dbReference>